<sequence>MQKTKRDYRQPMLDVIVKRKNQASVDGSATITAPHITHNIATALRPNKAEVIERHTTIDFLPLDTFLLTAQPSLRIMANFTLSTR</sequence>
<name>A0AAD9Q9M1_ACRCE</name>
<reference evidence="1" key="2">
    <citation type="journal article" date="2023" name="Science">
        <title>Genomic signatures of disease resistance in endangered staghorn corals.</title>
        <authorList>
            <person name="Vollmer S.V."/>
            <person name="Selwyn J.D."/>
            <person name="Despard B.A."/>
            <person name="Roesel C.L."/>
        </authorList>
    </citation>
    <scope>NUCLEOTIDE SEQUENCE</scope>
    <source>
        <strain evidence="1">K2</strain>
    </source>
</reference>
<gene>
    <name evidence="1" type="ORF">P5673_020385</name>
</gene>
<protein>
    <submittedName>
        <fullName evidence="1">Uncharacterized protein</fullName>
    </submittedName>
</protein>
<keyword evidence="2" id="KW-1185">Reference proteome</keyword>
<dbReference type="Proteomes" id="UP001249851">
    <property type="component" value="Unassembled WGS sequence"/>
</dbReference>
<proteinExistence type="predicted"/>
<dbReference type="AlphaFoldDB" id="A0AAD9Q9M1"/>
<accession>A0AAD9Q9M1</accession>
<comment type="caution">
    <text evidence="1">The sequence shown here is derived from an EMBL/GenBank/DDBJ whole genome shotgun (WGS) entry which is preliminary data.</text>
</comment>
<reference evidence="1" key="1">
    <citation type="journal article" date="2023" name="G3 (Bethesda)">
        <title>Whole genome assembly and annotation of the endangered Caribbean coral Acropora cervicornis.</title>
        <authorList>
            <person name="Selwyn J.D."/>
            <person name="Vollmer S.V."/>
        </authorList>
    </citation>
    <scope>NUCLEOTIDE SEQUENCE</scope>
    <source>
        <strain evidence="1">K2</strain>
    </source>
</reference>
<dbReference type="EMBL" id="JARQWQ010000050">
    <property type="protein sequence ID" value="KAK2557292.1"/>
    <property type="molecule type" value="Genomic_DNA"/>
</dbReference>
<organism evidence="1 2">
    <name type="scientific">Acropora cervicornis</name>
    <name type="common">Staghorn coral</name>
    <dbReference type="NCBI Taxonomy" id="6130"/>
    <lineage>
        <taxon>Eukaryota</taxon>
        <taxon>Metazoa</taxon>
        <taxon>Cnidaria</taxon>
        <taxon>Anthozoa</taxon>
        <taxon>Hexacorallia</taxon>
        <taxon>Scleractinia</taxon>
        <taxon>Astrocoeniina</taxon>
        <taxon>Acroporidae</taxon>
        <taxon>Acropora</taxon>
    </lineage>
</organism>
<evidence type="ECO:0000313" key="1">
    <source>
        <dbReference type="EMBL" id="KAK2557292.1"/>
    </source>
</evidence>
<evidence type="ECO:0000313" key="2">
    <source>
        <dbReference type="Proteomes" id="UP001249851"/>
    </source>
</evidence>